<reference evidence="1" key="1">
    <citation type="submission" date="2021-05" db="EMBL/GenBank/DDBJ databases">
        <authorList>
            <person name="Tanabe Y."/>
        </authorList>
    </citation>
    <scope>NUCLEOTIDE SEQUENCE</scope>
    <source>
        <strain evidence="1">BOTRYCO-1</strain>
    </source>
</reference>
<reference evidence="1" key="2">
    <citation type="journal article" date="2023" name="ISME Commun">
        <title>Characterization of a bloom-associated alphaproteobacterial lineage, 'Candidatus Phycosocius': insights into freshwater algal-bacterial interactions.</title>
        <authorList>
            <person name="Tanabe Y."/>
            <person name="Yamaguchi H."/>
            <person name="Yoshida M."/>
            <person name="Kai A."/>
            <person name="Okazaki Y."/>
        </authorList>
    </citation>
    <scope>NUCLEOTIDE SEQUENCE</scope>
    <source>
        <strain evidence="1">BOTRYCO-1</strain>
    </source>
</reference>
<keyword evidence="2" id="KW-1185">Reference proteome</keyword>
<sequence>MGHVIVVGNEKGGAGKSTISVHIAVACVISGLKVAALDLDRRQRTFERYFENRARWAHTQEIELASPEFHFLVPKHAHQLQETNGEVQDATRTLIDEMCAGHDIVVIDAPGADTPASRVAHACADTLVTPLNDSFVDFDLLAEIDPVTGNIGKPSVYAEMVWQARKIKAATQGQSIDWVLMRNRLSPLDAKNKRRVGDALSTLAQRIGFRVAPGLSERVIYREMFTAGLTLLDLSDEGAAAAFTLSHVAARQELRDLILALNIAPIATAGGIGF</sequence>
<dbReference type="SUPFAM" id="SSF52540">
    <property type="entry name" value="P-loop containing nucleoside triphosphate hydrolases"/>
    <property type="match status" value="1"/>
</dbReference>
<organism evidence="1 2">
    <name type="scientific">Candidatus Phycosocius spiralis</name>
    <dbReference type="NCBI Taxonomy" id="2815099"/>
    <lineage>
        <taxon>Bacteria</taxon>
        <taxon>Pseudomonadati</taxon>
        <taxon>Pseudomonadota</taxon>
        <taxon>Alphaproteobacteria</taxon>
        <taxon>Caulobacterales</taxon>
        <taxon>Caulobacterales incertae sedis</taxon>
        <taxon>Candidatus Phycosocius</taxon>
    </lineage>
</organism>
<comment type="caution">
    <text evidence="1">The sequence shown here is derived from an EMBL/GenBank/DDBJ whole genome shotgun (WGS) entry which is preliminary data.</text>
</comment>
<accession>A0ABQ4PSE0</accession>
<dbReference type="InterPro" id="IPR050678">
    <property type="entry name" value="DNA_Partitioning_ATPase"/>
</dbReference>
<dbReference type="Pfam" id="PF09140">
    <property type="entry name" value="MipZ"/>
    <property type="match status" value="1"/>
</dbReference>
<dbReference type="PANTHER" id="PTHR13696:SF96">
    <property type="entry name" value="COBQ_COBB_MIND_PARA NUCLEOTIDE BINDING DOMAIN-CONTAINING PROTEIN"/>
    <property type="match status" value="1"/>
</dbReference>
<evidence type="ECO:0000313" key="1">
    <source>
        <dbReference type="EMBL" id="GIU65923.1"/>
    </source>
</evidence>
<name>A0ABQ4PSE0_9PROT</name>
<protein>
    <submittedName>
        <fullName evidence="1">ATPase</fullName>
    </submittedName>
</protein>
<dbReference type="Gene3D" id="3.40.50.300">
    <property type="entry name" value="P-loop containing nucleotide triphosphate hydrolases"/>
    <property type="match status" value="1"/>
</dbReference>
<dbReference type="EMBL" id="BPFZ01000001">
    <property type="protein sequence ID" value="GIU65923.1"/>
    <property type="molecule type" value="Genomic_DNA"/>
</dbReference>
<dbReference type="Proteomes" id="UP001161064">
    <property type="component" value="Unassembled WGS sequence"/>
</dbReference>
<dbReference type="InterPro" id="IPR015223">
    <property type="entry name" value="MipZ"/>
</dbReference>
<proteinExistence type="predicted"/>
<gene>
    <name evidence="1" type="ORF">PsB1_0077</name>
</gene>
<evidence type="ECO:0000313" key="2">
    <source>
        <dbReference type="Proteomes" id="UP001161064"/>
    </source>
</evidence>
<dbReference type="RefSeq" id="WP_284358388.1">
    <property type="nucleotide sequence ID" value="NZ_BPFZ01000001.1"/>
</dbReference>
<dbReference type="InterPro" id="IPR027417">
    <property type="entry name" value="P-loop_NTPase"/>
</dbReference>
<dbReference type="PANTHER" id="PTHR13696">
    <property type="entry name" value="P-LOOP CONTAINING NUCLEOSIDE TRIPHOSPHATE HYDROLASE"/>
    <property type="match status" value="1"/>
</dbReference>
<dbReference type="CDD" id="cd02042">
    <property type="entry name" value="ParAB_family"/>
    <property type="match status" value="1"/>
</dbReference>